<name>A0ABY8G7P7_9GAMM</name>
<evidence type="ECO:0000313" key="2">
    <source>
        <dbReference type="Proteomes" id="UP001219630"/>
    </source>
</evidence>
<protein>
    <submittedName>
        <fullName evidence="1">Uncharacterized protein</fullName>
    </submittedName>
</protein>
<keyword evidence="2" id="KW-1185">Reference proteome</keyword>
<dbReference type="RefSeq" id="WP_125259418.1">
    <property type="nucleotide sequence ID" value="NZ_CP114280.1"/>
</dbReference>
<dbReference type="EMBL" id="CP114280">
    <property type="protein sequence ID" value="WFN55977.1"/>
    <property type="molecule type" value="Genomic_DNA"/>
</dbReference>
<sequence>MKERFDADCPLCGGSASYVFTDAENFKAYTCPDCGIFEVSIHAERLVKEMPQERRAFYVSLIESAPAEKTLEILFEVLSTGNRIAHRHISVRR</sequence>
<proteinExistence type="predicted"/>
<accession>A0ABY8G7P7</accession>
<gene>
    <name evidence="1" type="ORF">O1Q98_01195</name>
</gene>
<dbReference type="Proteomes" id="UP001219630">
    <property type="component" value="Chromosome"/>
</dbReference>
<evidence type="ECO:0000313" key="1">
    <source>
        <dbReference type="EMBL" id="WFN55977.1"/>
    </source>
</evidence>
<reference evidence="1 2" key="1">
    <citation type="submission" date="2022-12" db="EMBL/GenBank/DDBJ databases">
        <title>Complete genome sequencing of Dickeya lacustris type strain LMG30899.</title>
        <authorList>
            <person name="Dobhal S."/>
            <person name="Arizala D."/>
            <person name="Arif M."/>
        </authorList>
    </citation>
    <scope>NUCLEOTIDE SEQUENCE [LARGE SCALE GENOMIC DNA]</scope>
    <source>
        <strain evidence="1 2">LMG30899</strain>
    </source>
</reference>
<organism evidence="1 2">
    <name type="scientific">Dickeya lacustris</name>
    <dbReference type="NCBI Taxonomy" id="2259638"/>
    <lineage>
        <taxon>Bacteria</taxon>
        <taxon>Pseudomonadati</taxon>
        <taxon>Pseudomonadota</taxon>
        <taxon>Gammaproteobacteria</taxon>
        <taxon>Enterobacterales</taxon>
        <taxon>Pectobacteriaceae</taxon>
        <taxon>Dickeya</taxon>
    </lineage>
</organism>